<proteinExistence type="predicted"/>
<reference evidence="1" key="1">
    <citation type="submission" date="2020-05" db="UniProtKB">
        <authorList>
            <consortium name="EnsemblMetazoa"/>
        </authorList>
    </citation>
    <scope>IDENTIFICATION</scope>
    <source>
        <strain evidence="1">SANGQUA</strain>
    </source>
</reference>
<protein>
    <submittedName>
        <fullName evidence="1">Uncharacterized protein</fullName>
    </submittedName>
</protein>
<organism evidence="1 2">
    <name type="scientific">Anopheles quadriannulatus</name>
    <name type="common">Mosquito</name>
    <dbReference type="NCBI Taxonomy" id="34691"/>
    <lineage>
        <taxon>Eukaryota</taxon>
        <taxon>Metazoa</taxon>
        <taxon>Ecdysozoa</taxon>
        <taxon>Arthropoda</taxon>
        <taxon>Hexapoda</taxon>
        <taxon>Insecta</taxon>
        <taxon>Pterygota</taxon>
        <taxon>Neoptera</taxon>
        <taxon>Endopterygota</taxon>
        <taxon>Diptera</taxon>
        <taxon>Nematocera</taxon>
        <taxon>Culicoidea</taxon>
        <taxon>Culicidae</taxon>
        <taxon>Anophelinae</taxon>
        <taxon>Anopheles</taxon>
    </lineage>
</organism>
<name>A0A182XSW3_ANOQN</name>
<accession>A0A182XSW3</accession>
<dbReference type="AlphaFoldDB" id="A0A182XSW3"/>
<dbReference type="VEuPathDB" id="VectorBase:AQUA014917"/>
<evidence type="ECO:0000313" key="1">
    <source>
        <dbReference type="EnsemblMetazoa" id="AQUA014917-PA"/>
    </source>
</evidence>
<sequence length="165" mass="18019">MVKIEPGDVQLRARRSMTCCACCGQPARWRCGSSCRAPGGAGRPGTTAGARLLARLASTYLPHGSRSRGRASGGRGGGQRVFFTLPCSSDGTVLCQTVLRRLPTVRLCPTVQQAYVGDRVRQGQVLLYPVSLQLDRVDRPDRWHRMRVTHPELVPTVIHSIASLR</sequence>
<keyword evidence="2" id="KW-1185">Reference proteome</keyword>
<dbReference type="Proteomes" id="UP000076407">
    <property type="component" value="Unassembled WGS sequence"/>
</dbReference>
<dbReference type="EnsemblMetazoa" id="AQUA014917-RA">
    <property type="protein sequence ID" value="AQUA014917-PA"/>
    <property type="gene ID" value="AQUA014917"/>
</dbReference>
<evidence type="ECO:0000313" key="2">
    <source>
        <dbReference type="Proteomes" id="UP000076407"/>
    </source>
</evidence>